<dbReference type="Pfam" id="PF20737">
    <property type="entry name" value="Glyco_hydro127C"/>
    <property type="match status" value="1"/>
</dbReference>
<dbReference type="GO" id="GO:0005975">
    <property type="term" value="P:carbohydrate metabolic process"/>
    <property type="evidence" value="ECO:0007669"/>
    <property type="project" value="InterPro"/>
</dbReference>
<evidence type="ECO:0000259" key="4">
    <source>
        <dbReference type="Pfam" id="PF20737"/>
    </source>
</evidence>
<dbReference type="InterPro" id="IPR008928">
    <property type="entry name" value="6-hairpin_glycosidase_sf"/>
</dbReference>
<dbReference type="PANTHER" id="PTHR43465">
    <property type="entry name" value="DUF1680 DOMAIN PROTEIN (AFU_ORTHOLOGUE AFUA_1G08910)"/>
    <property type="match status" value="1"/>
</dbReference>
<dbReference type="InterPro" id="IPR012878">
    <property type="entry name" value="Beta-AFase-like_GH127_cat"/>
</dbReference>
<evidence type="ECO:0000256" key="1">
    <source>
        <dbReference type="SAM" id="MobiDB-lite"/>
    </source>
</evidence>
<feature type="domain" description="Non-reducing end beta-L-arabinofuranosidase-like GH127 middle" evidence="3">
    <location>
        <begin position="452"/>
        <end position="547"/>
    </location>
</feature>
<accession>M3EPH3</accession>
<gene>
    <name evidence="5" type="ORF">SBD_1083</name>
</gene>
<evidence type="ECO:0000313" key="5">
    <source>
        <dbReference type="EMBL" id="EMF58411.1"/>
    </source>
</evidence>
<reference evidence="6" key="1">
    <citation type="journal article" date="2013" name="Genome Announc.">
        <title>Draft Genome Sequence of Streptomyces bottropensis ATCC 25435, a Bottromycin-Producing Actinomycete.</title>
        <authorList>
            <person name="Zhang H."/>
            <person name="Zhou W."/>
            <person name="Zhuang Y."/>
            <person name="Liang X."/>
            <person name="Liu T."/>
        </authorList>
    </citation>
    <scope>NUCLEOTIDE SEQUENCE [LARGE SCALE GENOMIC DNA]</scope>
    <source>
        <strain evidence="6">ATCC 25435</strain>
    </source>
</reference>
<dbReference type="InterPro" id="IPR049046">
    <property type="entry name" value="Beta-AFase-like_GH127_middle"/>
</dbReference>
<evidence type="ECO:0008006" key="7">
    <source>
        <dbReference type="Google" id="ProtNLM"/>
    </source>
</evidence>
<dbReference type="Pfam" id="PF20736">
    <property type="entry name" value="Glyco_hydro127M"/>
    <property type="match status" value="1"/>
</dbReference>
<sequence length="697" mass="74794">MTERTIRRHEQVRENVVTSTVLPVAPTRGRLRPLGLDEVRITGGFWARRRHTNTTVTLDHCRDWMDRVGWTGNFRAAVEGRIDRDRRGREFADSEVYKLLEAMAWEAANDDPALRGTGAVPGSAPLDAKISALTDLVAPAQDPDGYLSTAFGRPGQPARYSDLAEGHELYCQGHLVQAGVAQARARGEGELAKIAERAADHVCATFGPGGVEAVCGHPQIESALVELARLTGRQRYLDQAALFVDRRGHGTLDEGEFGRAYFQDDIPVRGATVLRGHAVRALYLAAGAVDVAVETGDAELLAAVVRQWEAAIARRTYLTGGMGSHHRDESFGADFVLPPDRAYSETCAGVASVMLGWRLLLATGEPRFADLVERTLFNVVATSPSEDGRSFFYANTLHRRHRGVAPRADVDSPRADSGLRAPWFAVSCCPTNVARTLAQLPAYLATADDEGVQLHQYADADIATSLPGGRAVALGVRTDYPSGGTVTVRIVRSPAGPWTLSLRVPAWAAGAPAWLVDPDGLRRPVTPGPATVTRVFRPGEEVRLDLPVAPRWIHADPRVDAVRGTVAVQRGPLVYCAESVDLPDGHEVDAIRVDPSTTPEDGPAGDGTVVVAGEVTARAGRSEAAWPYEPLDRPTAQPPADPTGIVLVPYHSWAGRGPSTMRVWLPRADDSPQAPADGTDTGRRAGGRPDGPSLTTG</sequence>
<feature type="region of interest" description="Disordered" evidence="1">
    <location>
        <begin position="662"/>
        <end position="697"/>
    </location>
</feature>
<protein>
    <recommendedName>
        <fullName evidence="7">Glycoside hydrolase family 127 protein</fullName>
    </recommendedName>
</protein>
<evidence type="ECO:0000259" key="3">
    <source>
        <dbReference type="Pfam" id="PF20736"/>
    </source>
</evidence>
<dbReference type="PANTHER" id="PTHR43465:SF2">
    <property type="entry name" value="DUF1680 DOMAIN PROTEIN (AFU_ORTHOLOGUE AFUA_1G08910)"/>
    <property type="match status" value="1"/>
</dbReference>
<dbReference type="SUPFAM" id="SSF48208">
    <property type="entry name" value="Six-hairpin glycosidases"/>
    <property type="match status" value="1"/>
</dbReference>
<organism evidence="5 6">
    <name type="scientific">Streptomyces bottropensis ATCC 25435</name>
    <dbReference type="NCBI Taxonomy" id="1054862"/>
    <lineage>
        <taxon>Bacteria</taxon>
        <taxon>Bacillati</taxon>
        <taxon>Actinomycetota</taxon>
        <taxon>Actinomycetes</taxon>
        <taxon>Kitasatosporales</taxon>
        <taxon>Streptomycetaceae</taxon>
        <taxon>Streptomyces</taxon>
    </lineage>
</organism>
<feature type="domain" description="Non-reducing end beta-L-arabinofuranosidase-like GH127 C-terminal" evidence="4">
    <location>
        <begin position="550"/>
        <end position="666"/>
    </location>
</feature>
<dbReference type="Proteomes" id="UP000030760">
    <property type="component" value="Unassembled WGS sequence"/>
</dbReference>
<dbReference type="InterPro" id="IPR049049">
    <property type="entry name" value="Beta-AFase-like_GH127_C"/>
</dbReference>
<name>M3EPH3_9ACTN</name>
<evidence type="ECO:0000259" key="2">
    <source>
        <dbReference type="Pfam" id="PF07944"/>
    </source>
</evidence>
<proteinExistence type="predicted"/>
<dbReference type="AlphaFoldDB" id="M3EPH3"/>
<feature type="domain" description="Non-reducing end beta-L-arabinofuranosidase-like GH127 catalytic" evidence="2">
    <location>
        <begin position="38"/>
        <end position="441"/>
    </location>
</feature>
<evidence type="ECO:0000313" key="6">
    <source>
        <dbReference type="Proteomes" id="UP000030760"/>
    </source>
</evidence>
<dbReference type="InterPro" id="IPR049174">
    <property type="entry name" value="Beta-AFase-like"/>
</dbReference>
<dbReference type="EMBL" id="KB405056">
    <property type="protein sequence ID" value="EMF58411.1"/>
    <property type="molecule type" value="Genomic_DNA"/>
</dbReference>
<dbReference type="Pfam" id="PF07944">
    <property type="entry name" value="Beta-AFase-like_GH127_cat"/>
    <property type="match status" value="1"/>
</dbReference>